<protein>
    <submittedName>
        <fullName evidence="6">Transketolase</fullName>
    </submittedName>
</protein>
<dbReference type="RefSeq" id="WP_144585675.1">
    <property type="nucleotide sequence ID" value="NZ_VJWX01000013.1"/>
</dbReference>
<keyword evidence="7" id="KW-1185">Reference proteome</keyword>
<dbReference type="InterPro" id="IPR029061">
    <property type="entry name" value="THDP-binding"/>
</dbReference>
<dbReference type="GO" id="GO:0000287">
    <property type="term" value="F:magnesium ion binding"/>
    <property type="evidence" value="ECO:0007669"/>
    <property type="project" value="UniProtKB-ARBA"/>
</dbReference>
<evidence type="ECO:0000313" key="7">
    <source>
        <dbReference type="Proteomes" id="UP000320011"/>
    </source>
</evidence>
<proteinExistence type="inferred from homology"/>
<evidence type="ECO:0000256" key="4">
    <source>
        <dbReference type="SAM" id="MobiDB-lite"/>
    </source>
</evidence>
<dbReference type="PANTHER" id="PTHR47514">
    <property type="entry name" value="TRANSKETOLASE N-TERMINAL SECTION-RELATED"/>
    <property type="match status" value="1"/>
</dbReference>
<evidence type="ECO:0000256" key="2">
    <source>
        <dbReference type="ARBA" id="ARBA00007131"/>
    </source>
</evidence>
<name>A0A558DKE6_9PSEU</name>
<evidence type="ECO:0000256" key="1">
    <source>
        <dbReference type="ARBA" id="ARBA00001964"/>
    </source>
</evidence>
<feature type="compositionally biased region" description="Polar residues" evidence="4">
    <location>
        <begin position="23"/>
        <end position="33"/>
    </location>
</feature>
<evidence type="ECO:0000256" key="3">
    <source>
        <dbReference type="ARBA" id="ARBA00023052"/>
    </source>
</evidence>
<sequence>MSTASFRRPQTGSPDEPPPRKVTSYQSPPTTAQDPAHLSMRHRIRLHILEQSHRARFGHIGSALSIADIMAVLFGGILRGEGADRERFILSKGHAVLALYAALYETGRIDRAALESYCTDGTALGAHPEHVLGEIDFSTGSLGHGLSYGAGSALAARLAGSARRTFVLLSDAELNEGTVWEAAMFAAHHRLGSLVAIVDVNGQQAFGPTNRILDLEPLAPRWQAFGWSVHEVDGHDVAALRATLDSIDGTSSRPQVLLARTTAGSGVSFMEDRVGWRYWPLSDEQYATAAAEVTTAATGPGTPSEGR</sequence>
<accession>A0A558DKE6</accession>
<dbReference type="Proteomes" id="UP000320011">
    <property type="component" value="Unassembled WGS sequence"/>
</dbReference>
<evidence type="ECO:0000313" key="6">
    <source>
        <dbReference type="EMBL" id="TVT61467.1"/>
    </source>
</evidence>
<dbReference type="AlphaFoldDB" id="A0A558DKE6"/>
<dbReference type="EMBL" id="VJWX01000013">
    <property type="protein sequence ID" value="TVT61467.1"/>
    <property type="molecule type" value="Genomic_DNA"/>
</dbReference>
<reference evidence="6 7" key="2">
    <citation type="submission" date="2019-08" db="EMBL/GenBank/DDBJ databases">
        <title>Amycolatopsis acidicola sp. nov., isolated from peat swamp forest soil.</title>
        <authorList>
            <person name="Srisuk N."/>
        </authorList>
    </citation>
    <scope>NUCLEOTIDE SEQUENCE [LARGE SCALE GENOMIC DNA]</scope>
    <source>
        <strain evidence="6 7">TBRC 6029</strain>
    </source>
</reference>
<dbReference type="Gene3D" id="3.40.50.970">
    <property type="match status" value="1"/>
</dbReference>
<dbReference type="CDD" id="cd02012">
    <property type="entry name" value="TPP_TK"/>
    <property type="match status" value="1"/>
</dbReference>
<gene>
    <name evidence="6" type="ORF">FNH05_02845</name>
</gene>
<feature type="region of interest" description="Disordered" evidence="4">
    <location>
        <begin position="1"/>
        <end position="35"/>
    </location>
</feature>
<dbReference type="OrthoDB" id="8732661at2"/>
<keyword evidence="3" id="KW-0786">Thiamine pyrophosphate</keyword>
<dbReference type="PANTHER" id="PTHR47514:SF1">
    <property type="entry name" value="TRANSKETOLASE N-TERMINAL SECTION-RELATED"/>
    <property type="match status" value="1"/>
</dbReference>
<evidence type="ECO:0000259" key="5">
    <source>
        <dbReference type="Pfam" id="PF00456"/>
    </source>
</evidence>
<feature type="compositionally biased region" description="Polar residues" evidence="4">
    <location>
        <begin position="1"/>
        <end position="13"/>
    </location>
</feature>
<dbReference type="Pfam" id="PF00456">
    <property type="entry name" value="Transketolase_N"/>
    <property type="match status" value="1"/>
</dbReference>
<reference evidence="6 7" key="1">
    <citation type="submission" date="2019-07" db="EMBL/GenBank/DDBJ databases">
        <authorList>
            <person name="Duangmal K."/>
            <person name="Teo W.F.A."/>
        </authorList>
    </citation>
    <scope>NUCLEOTIDE SEQUENCE [LARGE SCALE GENOMIC DNA]</scope>
    <source>
        <strain evidence="6 7">TBRC 6029</strain>
    </source>
</reference>
<feature type="domain" description="Transketolase N-terminal" evidence="5">
    <location>
        <begin position="42"/>
        <end position="275"/>
    </location>
</feature>
<comment type="cofactor">
    <cofactor evidence="1">
        <name>thiamine diphosphate</name>
        <dbReference type="ChEBI" id="CHEBI:58937"/>
    </cofactor>
</comment>
<comment type="caution">
    <text evidence="6">The sequence shown here is derived from an EMBL/GenBank/DDBJ whole genome shotgun (WGS) entry which is preliminary data.</text>
</comment>
<dbReference type="InterPro" id="IPR005474">
    <property type="entry name" value="Transketolase_N"/>
</dbReference>
<comment type="similarity">
    <text evidence="2">Belongs to the transketolase family.</text>
</comment>
<dbReference type="SUPFAM" id="SSF52518">
    <property type="entry name" value="Thiamin diphosphate-binding fold (THDP-binding)"/>
    <property type="match status" value="1"/>
</dbReference>
<organism evidence="6 7">
    <name type="scientific">Amycolatopsis rhizosphaerae</name>
    <dbReference type="NCBI Taxonomy" id="2053003"/>
    <lineage>
        <taxon>Bacteria</taxon>
        <taxon>Bacillati</taxon>
        <taxon>Actinomycetota</taxon>
        <taxon>Actinomycetes</taxon>
        <taxon>Pseudonocardiales</taxon>
        <taxon>Pseudonocardiaceae</taxon>
        <taxon>Amycolatopsis</taxon>
    </lineage>
</organism>